<name>A0A4R3KM05_9SPHI</name>
<keyword evidence="2" id="KW-1185">Reference proteome</keyword>
<proteinExistence type="predicted"/>
<protein>
    <recommendedName>
        <fullName evidence="3">Alpha/beta hydrolase</fullName>
    </recommendedName>
</protein>
<evidence type="ECO:0000313" key="2">
    <source>
        <dbReference type="Proteomes" id="UP000295807"/>
    </source>
</evidence>
<accession>A0A4R3KM05</accession>
<reference evidence="1 2" key="1">
    <citation type="submission" date="2019-03" db="EMBL/GenBank/DDBJ databases">
        <title>Genomic Encyclopedia of Type Strains, Phase IV (KMG-IV): sequencing the most valuable type-strain genomes for metagenomic binning, comparative biology and taxonomic classification.</title>
        <authorList>
            <person name="Goeker M."/>
        </authorList>
    </citation>
    <scope>NUCLEOTIDE SEQUENCE [LARGE SCALE GENOMIC DNA]</scope>
    <source>
        <strain evidence="1 2">DSM 21100</strain>
    </source>
</reference>
<sequence>MQKTKNKELFLIDGATHIETYWKPAYVSQAVGKLLNFYQTNL</sequence>
<dbReference type="AlphaFoldDB" id="A0A4R3KM05"/>
<dbReference type="Proteomes" id="UP000295807">
    <property type="component" value="Unassembled WGS sequence"/>
</dbReference>
<dbReference type="EMBL" id="SMAD01000019">
    <property type="protein sequence ID" value="TCS84694.1"/>
    <property type="molecule type" value="Genomic_DNA"/>
</dbReference>
<organism evidence="1 2">
    <name type="scientific">Anseongella ginsenosidimutans</name>
    <dbReference type="NCBI Taxonomy" id="496056"/>
    <lineage>
        <taxon>Bacteria</taxon>
        <taxon>Pseudomonadati</taxon>
        <taxon>Bacteroidota</taxon>
        <taxon>Sphingobacteriia</taxon>
        <taxon>Sphingobacteriales</taxon>
        <taxon>Sphingobacteriaceae</taxon>
        <taxon>Anseongella</taxon>
    </lineage>
</organism>
<evidence type="ECO:0008006" key="3">
    <source>
        <dbReference type="Google" id="ProtNLM"/>
    </source>
</evidence>
<evidence type="ECO:0000313" key="1">
    <source>
        <dbReference type="EMBL" id="TCS84694.1"/>
    </source>
</evidence>
<gene>
    <name evidence="1" type="ORF">EDD80_1198</name>
</gene>
<comment type="caution">
    <text evidence="1">The sequence shown here is derived from an EMBL/GenBank/DDBJ whole genome shotgun (WGS) entry which is preliminary data.</text>
</comment>